<sequence length="61" mass="6808">MPWRPHLQRLTDDLGDGLIRVIDALLDAIGSDRQAFITVVGLLFLATLVLTAKVFYRLVSL</sequence>
<accession>A0A940MXR6</accession>
<dbReference type="EMBL" id="JAGIZA010000004">
    <property type="protein sequence ID" value="MBP0492945.1"/>
    <property type="molecule type" value="Genomic_DNA"/>
</dbReference>
<comment type="caution">
    <text evidence="2">The sequence shown here is derived from an EMBL/GenBank/DDBJ whole genome shotgun (WGS) entry which is preliminary data.</text>
</comment>
<evidence type="ECO:0000256" key="1">
    <source>
        <dbReference type="SAM" id="Phobius"/>
    </source>
</evidence>
<feature type="transmembrane region" description="Helical" evidence="1">
    <location>
        <begin position="35"/>
        <end position="56"/>
    </location>
</feature>
<dbReference type="Proteomes" id="UP000677537">
    <property type="component" value="Unassembled WGS sequence"/>
</dbReference>
<reference evidence="2" key="1">
    <citation type="submission" date="2021-03" db="EMBL/GenBank/DDBJ databases">
        <authorList>
            <person name="So Y."/>
        </authorList>
    </citation>
    <scope>NUCLEOTIDE SEQUENCE</scope>
    <source>
        <strain evidence="2">SG15</strain>
    </source>
</reference>
<protein>
    <submittedName>
        <fullName evidence="2">Uncharacterized protein</fullName>
    </submittedName>
</protein>
<gene>
    <name evidence="2" type="ORF">J5Y10_09155</name>
</gene>
<name>A0A940MXR6_9PROT</name>
<keyword evidence="1" id="KW-0472">Membrane</keyword>
<keyword evidence="1" id="KW-0812">Transmembrane</keyword>
<evidence type="ECO:0000313" key="3">
    <source>
        <dbReference type="Proteomes" id="UP000677537"/>
    </source>
</evidence>
<dbReference type="AlphaFoldDB" id="A0A940MXR6"/>
<keyword evidence="3" id="KW-1185">Reference proteome</keyword>
<dbReference type="RefSeq" id="WP_209372844.1">
    <property type="nucleotide sequence ID" value="NZ_JAGIZA010000004.1"/>
</dbReference>
<keyword evidence="1" id="KW-1133">Transmembrane helix</keyword>
<organism evidence="2 3">
    <name type="scientific">Roseomonas indoligenes</name>
    <dbReference type="NCBI Taxonomy" id="2820811"/>
    <lineage>
        <taxon>Bacteria</taxon>
        <taxon>Pseudomonadati</taxon>
        <taxon>Pseudomonadota</taxon>
        <taxon>Alphaproteobacteria</taxon>
        <taxon>Acetobacterales</taxon>
        <taxon>Roseomonadaceae</taxon>
        <taxon>Roseomonas</taxon>
    </lineage>
</organism>
<proteinExistence type="predicted"/>
<evidence type="ECO:0000313" key="2">
    <source>
        <dbReference type="EMBL" id="MBP0492945.1"/>
    </source>
</evidence>